<organism evidence="1 2">
    <name type="scientific">Scylla paramamosain</name>
    <name type="common">Mud crab</name>
    <dbReference type="NCBI Taxonomy" id="85552"/>
    <lineage>
        <taxon>Eukaryota</taxon>
        <taxon>Metazoa</taxon>
        <taxon>Ecdysozoa</taxon>
        <taxon>Arthropoda</taxon>
        <taxon>Crustacea</taxon>
        <taxon>Multicrustacea</taxon>
        <taxon>Malacostraca</taxon>
        <taxon>Eumalacostraca</taxon>
        <taxon>Eucarida</taxon>
        <taxon>Decapoda</taxon>
        <taxon>Pleocyemata</taxon>
        <taxon>Brachyura</taxon>
        <taxon>Eubrachyura</taxon>
        <taxon>Portunoidea</taxon>
        <taxon>Portunidae</taxon>
        <taxon>Portuninae</taxon>
        <taxon>Scylla</taxon>
    </lineage>
</organism>
<evidence type="ECO:0000313" key="1">
    <source>
        <dbReference type="EMBL" id="KAK8378762.1"/>
    </source>
</evidence>
<dbReference type="EMBL" id="JARAKH010000044">
    <property type="protein sequence ID" value="KAK8378762.1"/>
    <property type="molecule type" value="Genomic_DNA"/>
</dbReference>
<sequence>MATTKETQLDVVGEEYLALEDRITEATNHEIRSKNKRGANITELVKFIRDAADAADEADEASDLVFGRLVNKEQKKGKGRSQKSLPSCVELQKWSHLENLEIPELDVDEIHLLIGQDCADLLLPDEIKKAHSGELLLLWKLEGVNSEAPGMSQSDIKTLETWDARKTIVDNHYTLAIPFKAERPYLADYRNMAEKRLRMLGKRMNKDNNLKDKYTEEIHKLLKKGYAVAVPPEDLNRADERTIQRRCQRHLKLHLRSPTSKPILTRKMRVSRLKFCNEI</sequence>
<proteinExistence type="predicted"/>
<dbReference type="AlphaFoldDB" id="A0AAW0SVB1"/>
<comment type="caution">
    <text evidence="1">The sequence shown here is derived from an EMBL/GenBank/DDBJ whole genome shotgun (WGS) entry which is preliminary data.</text>
</comment>
<accession>A0AAW0SVB1</accession>
<protein>
    <submittedName>
        <fullName evidence="1">Uncharacterized protein</fullName>
    </submittedName>
</protein>
<reference evidence="1 2" key="1">
    <citation type="submission" date="2023-03" db="EMBL/GenBank/DDBJ databases">
        <title>High-quality genome of Scylla paramamosain provides insights in environmental adaptation.</title>
        <authorList>
            <person name="Zhang L."/>
        </authorList>
    </citation>
    <scope>NUCLEOTIDE SEQUENCE [LARGE SCALE GENOMIC DNA]</scope>
    <source>
        <strain evidence="1">LZ_2023a</strain>
        <tissue evidence="1">Muscle</tissue>
    </source>
</reference>
<dbReference type="PANTHER" id="PTHR47331:SF1">
    <property type="entry name" value="GAG-LIKE PROTEIN"/>
    <property type="match status" value="1"/>
</dbReference>
<gene>
    <name evidence="1" type="ORF">O3P69_009464</name>
</gene>
<name>A0AAW0SVB1_SCYPA</name>
<evidence type="ECO:0000313" key="2">
    <source>
        <dbReference type="Proteomes" id="UP001487740"/>
    </source>
</evidence>
<keyword evidence="2" id="KW-1185">Reference proteome</keyword>
<dbReference type="Proteomes" id="UP001487740">
    <property type="component" value="Unassembled WGS sequence"/>
</dbReference>
<dbReference type="PANTHER" id="PTHR47331">
    <property type="entry name" value="PHD-TYPE DOMAIN-CONTAINING PROTEIN"/>
    <property type="match status" value="1"/>
</dbReference>